<evidence type="ECO:0000256" key="7">
    <source>
        <dbReference type="ARBA" id="ARBA00033346"/>
    </source>
</evidence>
<dbReference type="Proteomes" id="UP000076744">
    <property type="component" value="Unassembled WGS sequence"/>
</dbReference>
<dbReference type="Gene3D" id="3.75.10.10">
    <property type="entry name" value="L-arginine/glycine Amidinotransferase, Chain A"/>
    <property type="match status" value="1"/>
</dbReference>
<feature type="active site" evidence="8">
    <location>
        <position position="239"/>
    </location>
</feature>
<dbReference type="GO" id="GO:0006601">
    <property type="term" value="P:creatine biosynthetic process"/>
    <property type="evidence" value="ECO:0007669"/>
    <property type="project" value="UniProtKB-UniPathway"/>
</dbReference>
<feature type="active site" evidence="8">
    <location>
        <position position="190"/>
    </location>
</feature>
<evidence type="ECO:0000256" key="8">
    <source>
        <dbReference type="PIRSR" id="PIRSR633195-1"/>
    </source>
</evidence>
<reference evidence="9 10" key="1">
    <citation type="journal article" date="2016" name="Genome Biol. Evol.">
        <title>Divergent and convergent evolution of fungal pathogenicity.</title>
        <authorList>
            <person name="Shang Y."/>
            <person name="Xiao G."/>
            <person name="Zheng P."/>
            <person name="Cen K."/>
            <person name="Zhan S."/>
            <person name="Wang C."/>
        </authorList>
    </citation>
    <scope>NUCLEOTIDE SEQUENCE [LARGE SCALE GENOMIC DNA]</scope>
    <source>
        <strain evidence="9 10">ARSEF 2679</strain>
    </source>
</reference>
<comment type="similarity">
    <text evidence="2">Belongs to the amidinotransferase family.</text>
</comment>
<comment type="pathway">
    <text evidence="1">Amine and polyamine biosynthesis; creatine biosynthesis; creatine from L-arginine and glycine: step 1/2.</text>
</comment>
<dbReference type="GO" id="GO:0005758">
    <property type="term" value="C:mitochondrial intermembrane space"/>
    <property type="evidence" value="ECO:0007669"/>
    <property type="project" value="TreeGrafter"/>
</dbReference>
<name>A0A168CMN1_CORFA</name>
<proteinExistence type="inferred from homology"/>
<feature type="active site" description="Amidino-cysteine intermediate" evidence="8">
    <location>
        <position position="352"/>
    </location>
</feature>
<evidence type="ECO:0000313" key="9">
    <source>
        <dbReference type="EMBL" id="OAA71566.1"/>
    </source>
</evidence>
<evidence type="ECO:0000313" key="10">
    <source>
        <dbReference type="Proteomes" id="UP000076744"/>
    </source>
</evidence>
<dbReference type="InterPro" id="IPR033195">
    <property type="entry name" value="AmidinoTrfase"/>
</dbReference>
<evidence type="ECO:0000256" key="6">
    <source>
        <dbReference type="ARBA" id="ARBA00031403"/>
    </source>
</evidence>
<dbReference type="STRING" id="1081104.A0A168CMN1"/>
<dbReference type="SUPFAM" id="SSF55909">
    <property type="entry name" value="Pentein"/>
    <property type="match status" value="1"/>
</dbReference>
<dbReference type="GO" id="GO:0015068">
    <property type="term" value="F:glycine amidinotransferase activity"/>
    <property type="evidence" value="ECO:0007669"/>
    <property type="project" value="UniProtKB-EC"/>
</dbReference>
<dbReference type="AlphaFoldDB" id="A0A168CMN1"/>
<accession>A0A168CMN1</accession>
<comment type="caution">
    <text evidence="9">The sequence shown here is derived from an EMBL/GenBank/DDBJ whole genome shotgun (WGS) entry which is preliminary data.</text>
</comment>
<keyword evidence="5 9" id="KW-0808">Transferase</keyword>
<dbReference type="CDD" id="cd21113">
    <property type="entry name" value="amidinotransferase-like"/>
    <property type="match status" value="1"/>
</dbReference>
<dbReference type="PANTHER" id="PTHR10488">
    <property type="entry name" value="GLYCINE AMIDINOTRANSFERASE, MITOCHONDRIAL"/>
    <property type="match status" value="1"/>
</dbReference>
<dbReference type="PANTHER" id="PTHR10488:SF1">
    <property type="entry name" value="GLYCINE AMIDINOTRANSFERASE, MITOCHONDRIAL"/>
    <property type="match status" value="1"/>
</dbReference>
<keyword evidence="10" id="KW-1185">Reference proteome</keyword>
<dbReference type="EMBL" id="AZHB01000003">
    <property type="protein sequence ID" value="OAA71566.1"/>
    <property type="molecule type" value="Genomic_DNA"/>
</dbReference>
<protein>
    <recommendedName>
        <fullName evidence="4">Glycine amidinotransferase, mitochondrial</fullName>
        <ecNumber evidence="3">2.1.4.1</ecNumber>
    </recommendedName>
    <alternativeName>
        <fullName evidence="6">L-arginine:glycine amidinotransferase</fullName>
    </alternativeName>
    <alternativeName>
        <fullName evidence="7">Transamidinase</fullName>
    </alternativeName>
</protein>
<dbReference type="EC" id="2.1.4.1" evidence="3"/>
<evidence type="ECO:0000256" key="4">
    <source>
        <dbReference type="ARBA" id="ARBA00016069"/>
    </source>
</evidence>
<dbReference type="RefSeq" id="XP_018707447.1">
    <property type="nucleotide sequence ID" value="XM_018845724.1"/>
</dbReference>
<gene>
    <name evidence="9" type="ORF">ISF_02117</name>
</gene>
<sequence>MNSVSGVASNGMLVNAENEWSPLKAVIVGRAEHSCYPNAPQHLMGAIMPRHYLERFRPHSPFSPEIVKNAQKELDRFACVLQQYGVKVYRPDEVDWLKHGGYTGAMPRDRLMTVGNRLIESIPAWDCRQKEIELAYSTIMSQFSHPEEAGWHVFRQPVLHGRNTIHDGKEEWCFDPDRDWAVNDSRPAFDAADFMRFGKYIIGQPSHVTNQKGIDYLRAMLPAEYTLEIIKPEYPSVMHIDATLLPLRKGLLVYNPTHIGEGALRQLKALEGWEMHAYHLPKNPARNPNLPNPEQPIVSGWIVLNGLSLDEKHIFLEEQSTDLAEWIKDKFGMEPILLPFKHVNSLGGSFHCATVDLVRD</sequence>
<organism evidence="9 10">
    <name type="scientific">Cordyceps fumosorosea (strain ARSEF 2679)</name>
    <name type="common">Isaria fumosorosea</name>
    <dbReference type="NCBI Taxonomy" id="1081104"/>
    <lineage>
        <taxon>Eukaryota</taxon>
        <taxon>Fungi</taxon>
        <taxon>Dikarya</taxon>
        <taxon>Ascomycota</taxon>
        <taxon>Pezizomycotina</taxon>
        <taxon>Sordariomycetes</taxon>
        <taxon>Hypocreomycetidae</taxon>
        <taxon>Hypocreales</taxon>
        <taxon>Cordycipitaceae</taxon>
        <taxon>Cordyceps</taxon>
    </lineage>
</organism>
<dbReference type="OrthoDB" id="10264242at2759"/>
<evidence type="ECO:0000256" key="3">
    <source>
        <dbReference type="ARBA" id="ARBA00012351"/>
    </source>
</evidence>
<evidence type="ECO:0000256" key="2">
    <source>
        <dbReference type="ARBA" id="ARBA00006943"/>
    </source>
</evidence>
<dbReference type="UniPathway" id="UPA00104">
    <property type="reaction ID" value="UER00579"/>
</dbReference>
<evidence type="ECO:0000256" key="5">
    <source>
        <dbReference type="ARBA" id="ARBA00022679"/>
    </source>
</evidence>
<evidence type="ECO:0000256" key="1">
    <source>
        <dbReference type="ARBA" id="ARBA00004858"/>
    </source>
</evidence>
<dbReference type="GeneID" id="30018409"/>